<reference evidence="2" key="1">
    <citation type="journal article" date="2019" name="Sci. Rep.">
        <title>Draft genome of Tanacetum cinerariifolium, the natural source of mosquito coil.</title>
        <authorList>
            <person name="Yamashiro T."/>
            <person name="Shiraishi A."/>
            <person name="Satake H."/>
            <person name="Nakayama K."/>
        </authorList>
    </citation>
    <scope>NUCLEOTIDE SEQUENCE</scope>
</reference>
<name>A0A6L2MV44_TANCI</name>
<dbReference type="EMBL" id="BKCJ010007245">
    <property type="protein sequence ID" value="GEU76265.1"/>
    <property type="molecule type" value="Genomic_DNA"/>
</dbReference>
<feature type="region of interest" description="Disordered" evidence="1">
    <location>
        <begin position="281"/>
        <end position="382"/>
    </location>
</feature>
<organism evidence="2">
    <name type="scientific">Tanacetum cinerariifolium</name>
    <name type="common">Dalmatian daisy</name>
    <name type="synonym">Chrysanthemum cinerariifolium</name>
    <dbReference type="NCBI Taxonomy" id="118510"/>
    <lineage>
        <taxon>Eukaryota</taxon>
        <taxon>Viridiplantae</taxon>
        <taxon>Streptophyta</taxon>
        <taxon>Embryophyta</taxon>
        <taxon>Tracheophyta</taxon>
        <taxon>Spermatophyta</taxon>
        <taxon>Magnoliopsida</taxon>
        <taxon>eudicotyledons</taxon>
        <taxon>Gunneridae</taxon>
        <taxon>Pentapetalae</taxon>
        <taxon>asterids</taxon>
        <taxon>campanulids</taxon>
        <taxon>Asterales</taxon>
        <taxon>Asteraceae</taxon>
        <taxon>Asteroideae</taxon>
        <taxon>Anthemideae</taxon>
        <taxon>Anthemidinae</taxon>
        <taxon>Tanacetum</taxon>
    </lineage>
</organism>
<keyword evidence="2" id="KW-0808">Transferase</keyword>
<keyword evidence="2" id="KW-0695">RNA-directed DNA polymerase</keyword>
<feature type="compositionally biased region" description="Pro residues" evidence="1">
    <location>
        <begin position="604"/>
        <end position="623"/>
    </location>
</feature>
<feature type="compositionally biased region" description="Polar residues" evidence="1">
    <location>
        <begin position="331"/>
        <end position="348"/>
    </location>
</feature>
<feature type="region of interest" description="Disordered" evidence="1">
    <location>
        <begin position="663"/>
        <end position="684"/>
    </location>
</feature>
<feature type="compositionally biased region" description="Low complexity" evidence="1">
    <location>
        <begin position="624"/>
        <end position="636"/>
    </location>
</feature>
<gene>
    <name evidence="2" type="ORF">Tci_048243</name>
</gene>
<dbReference type="AlphaFoldDB" id="A0A6L2MV44"/>
<proteinExistence type="predicted"/>
<protein>
    <submittedName>
        <fullName evidence="2">Reverse transcriptase domain-containing protein</fullName>
    </submittedName>
</protein>
<comment type="caution">
    <text evidence="2">The sequence shown here is derived from an EMBL/GenBank/DDBJ whole genome shotgun (WGS) entry which is preliminary data.</text>
</comment>
<accession>A0A6L2MV44</accession>
<sequence>MATERNGDPPVPDLRTMEELCQPTLNGRGGPIAPIAIKETDFRLKNDMIQQVQNSCKMPDMTAPSSQALALAPLVRTDEEIVPHIRWVQIEKRPLLLPPPYHQYTSSSFGIQFNMTRKLEATGVSWMNSEFTQSIHTFIDDKRYLSRHTTKKKRATLIVIPSILFTKLIIHHFQKRHKFHPRPDSLLHLPNEEPVLGYLKFSVKGSKREVFGMPIPGKKCTLKNEEASKAKEVLIMEPQATAEDAELQKALEDSMKTAYVAAPHGSLPSVVIREPESRKYQPLLEVPGKGKAKVSEEQSDSEEESEKVMLGAIKGGNDEDQARPDPGAQAEGQTGTDSSTLDEGQAGSNPDGMSECHAGPDPGNAGDEEKSIPSPVVHAGSDREHMILIDKPSDADKSTETEVEAMVNVPIQHAMSSISLMTSPIIDLTSRPESPKEHQQFKATITDSTTTTTTLPPPQAQQQSTTEAMMVKCIGELEDIMANLIQVNKEIEGRLDKDGAHLFMLKQLDIPQQVSIAISEVVTDAVDWAMQAPLRNRFRDLPKAVMKKILQQRMWETKSYKTHIDYKQLFEALEKLMNRDHLEELAQDLAEARKKKKKSRESPKPPPGSPSHQPPPPPLPAGPSGPSRAPGAFGSSQTASSAEYQAWTTNDVRLRPSISLTPTDLEMDEDMGPDEQAQLSDDEDIGQTSGNIWKKNDLLRLNPLGRFDLLLTQTDDMATFIDWFCKRRDLEYLRYGSKGSRPALSISKMKAAYYPDAGLEQMVPD</sequence>
<evidence type="ECO:0000313" key="2">
    <source>
        <dbReference type="EMBL" id="GEU76265.1"/>
    </source>
</evidence>
<dbReference type="GO" id="GO:0003964">
    <property type="term" value="F:RNA-directed DNA polymerase activity"/>
    <property type="evidence" value="ECO:0007669"/>
    <property type="project" value="UniProtKB-KW"/>
</dbReference>
<keyword evidence="2" id="KW-0548">Nucleotidyltransferase</keyword>
<evidence type="ECO:0000256" key="1">
    <source>
        <dbReference type="SAM" id="MobiDB-lite"/>
    </source>
</evidence>
<feature type="region of interest" description="Disordered" evidence="1">
    <location>
        <begin position="590"/>
        <end position="642"/>
    </location>
</feature>